<keyword evidence="11" id="KW-1185">Reference proteome</keyword>
<proteinExistence type="inferred from homology"/>
<dbReference type="HAMAP" id="MF_01937">
    <property type="entry name" value="MenA_1"/>
    <property type="match status" value="1"/>
</dbReference>
<dbReference type="GO" id="GO:0009234">
    <property type="term" value="P:menaquinone biosynthetic process"/>
    <property type="evidence" value="ECO:0007669"/>
    <property type="project" value="UniProtKB-UniRule"/>
</dbReference>
<evidence type="ECO:0000256" key="4">
    <source>
        <dbReference type="ARBA" id="ARBA00022679"/>
    </source>
</evidence>
<dbReference type="EMBL" id="UFRQ01000003">
    <property type="protein sequence ID" value="SUT89198.1"/>
    <property type="molecule type" value="Genomic_DNA"/>
</dbReference>
<feature type="transmembrane region" description="Helical" evidence="8">
    <location>
        <begin position="175"/>
        <end position="196"/>
    </location>
</feature>
<reference evidence="10 11" key="1">
    <citation type="submission" date="2018-06" db="EMBL/GenBank/DDBJ databases">
        <authorList>
            <consortium name="Pathogen Informatics"/>
            <person name="Doyle S."/>
        </authorList>
    </citation>
    <scope>NUCLEOTIDE SEQUENCE [LARGE SCALE GENOMIC DNA]</scope>
    <source>
        <strain evidence="10 11">NCTC10801</strain>
    </source>
</reference>
<protein>
    <recommendedName>
        <fullName evidence="8 9">1,4-dihydroxy-2-naphthoate octaprenyltransferase</fullName>
        <shortName evidence="8">DHNA-octaprenyltransferase</shortName>
        <ecNumber evidence="8 9">2.5.1.74</ecNumber>
    </recommendedName>
</protein>
<feature type="transmembrane region" description="Helical" evidence="8">
    <location>
        <begin position="42"/>
        <end position="60"/>
    </location>
</feature>
<dbReference type="NCBIfam" id="TIGR00751">
    <property type="entry name" value="menA"/>
    <property type="match status" value="1"/>
</dbReference>
<dbReference type="InterPro" id="IPR004657">
    <property type="entry name" value="MenA"/>
</dbReference>
<keyword evidence="2 8" id="KW-0474">Menaquinone biosynthesis</keyword>
<dbReference type="EC" id="2.5.1.74" evidence="8 9"/>
<dbReference type="AlphaFoldDB" id="A0A380TP38"/>
<dbReference type="Pfam" id="PF01040">
    <property type="entry name" value="UbiA"/>
    <property type="match status" value="1"/>
</dbReference>
<comment type="function">
    <text evidence="8">Conversion of 1,4-dihydroxy-2-naphthoate (DHNA) to demethylmenaquinone (DMK).</text>
</comment>
<dbReference type="PIRSF" id="PIRSF005355">
    <property type="entry name" value="UBIAD1"/>
    <property type="match status" value="1"/>
</dbReference>
<dbReference type="InterPro" id="IPR026046">
    <property type="entry name" value="UBIAD1"/>
</dbReference>
<organism evidence="10 11">
    <name type="scientific">[Actinobacillus] rossii</name>
    <dbReference type="NCBI Taxonomy" id="123820"/>
    <lineage>
        <taxon>Bacteria</taxon>
        <taxon>Pseudomonadati</taxon>
        <taxon>Pseudomonadota</taxon>
        <taxon>Gammaproteobacteria</taxon>
        <taxon>Pasteurellales</taxon>
        <taxon>Pasteurellaceae</taxon>
    </lineage>
</organism>
<dbReference type="NCBIfam" id="NF004750">
    <property type="entry name" value="PRK06080.1-2"/>
    <property type="match status" value="1"/>
</dbReference>
<evidence type="ECO:0000256" key="9">
    <source>
        <dbReference type="NCBIfam" id="TIGR00751"/>
    </source>
</evidence>
<comment type="catalytic activity">
    <reaction evidence="8">
        <text>an all-trans-polyprenyl diphosphate + 1,4-dihydroxy-2-naphthoate + H(+) = a 2-demethylmenaquinol + CO2 + diphosphate</text>
        <dbReference type="Rhea" id="RHEA:26478"/>
        <dbReference type="Rhea" id="RHEA-COMP:9563"/>
        <dbReference type="Rhea" id="RHEA-COMP:9564"/>
        <dbReference type="ChEBI" id="CHEBI:11173"/>
        <dbReference type="ChEBI" id="CHEBI:15378"/>
        <dbReference type="ChEBI" id="CHEBI:16526"/>
        <dbReference type="ChEBI" id="CHEBI:33019"/>
        <dbReference type="ChEBI" id="CHEBI:55437"/>
        <dbReference type="ChEBI" id="CHEBI:58914"/>
        <dbReference type="EC" id="2.5.1.74"/>
    </reaction>
</comment>
<keyword evidence="5 8" id="KW-0812">Transmembrane</keyword>
<comment type="similarity">
    <text evidence="8">Belongs to the MenA family. Type 1 subfamily.</text>
</comment>
<sequence length="301" mass="32357">MANPTLKTWFETARPKTLPLAVAIILTGSALAQWRGQFHLGITLLCLLTATLLQIVSNFANDYGDHQKGSDTTERIGPLRGIQQGNLTATQLRHGLIAVILASFISGASLIALAYESVNDLIVFAGLGLLAIVAAITYTVGKKAYGYLGLGDVSVFLFFGLLAVCGTYYLQAHSLSADIFLPASACGFLSTAVLNINNLRDIEQDKKAGKNTLIVRIGAENGRKYHCVLLASAVICYAIFAIQHKPLLLAIIALIALLLAKHARFVYINKDPMALRPMLGKMSMLALFSTLLFSLGLLILP</sequence>
<feature type="transmembrane region" description="Helical" evidence="8">
    <location>
        <begin position="96"/>
        <end position="115"/>
    </location>
</feature>
<feature type="transmembrane region" description="Helical" evidence="8">
    <location>
        <begin position="121"/>
        <end position="140"/>
    </location>
</feature>
<evidence type="ECO:0000256" key="6">
    <source>
        <dbReference type="ARBA" id="ARBA00022989"/>
    </source>
</evidence>
<dbReference type="InterPro" id="IPR044878">
    <property type="entry name" value="UbiA_sf"/>
</dbReference>
<dbReference type="GO" id="GO:0046428">
    <property type="term" value="F:1,4-dihydroxy-2-naphthoate polyprenyltransferase activity"/>
    <property type="evidence" value="ECO:0007669"/>
    <property type="project" value="UniProtKB-UniRule"/>
</dbReference>
<dbReference type="InterPro" id="IPR000537">
    <property type="entry name" value="UbiA_prenyltransferase"/>
</dbReference>
<evidence type="ECO:0000256" key="1">
    <source>
        <dbReference type="ARBA" id="ARBA00004141"/>
    </source>
</evidence>
<evidence type="ECO:0000256" key="5">
    <source>
        <dbReference type="ARBA" id="ARBA00022692"/>
    </source>
</evidence>
<evidence type="ECO:0000256" key="8">
    <source>
        <dbReference type="HAMAP-Rule" id="MF_01937"/>
    </source>
</evidence>
<evidence type="ECO:0000313" key="10">
    <source>
        <dbReference type="EMBL" id="SUT89198.1"/>
    </source>
</evidence>
<evidence type="ECO:0000256" key="2">
    <source>
        <dbReference type="ARBA" id="ARBA00022428"/>
    </source>
</evidence>
<dbReference type="GO" id="GO:0005886">
    <property type="term" value="C:plasma membrane"/>
    <property type="evidence" value="ECO:0007669"/>
    <property type="project" value="UniProtKB-SubCell"/>
</dbReference>
<comment type="pathway">
    <text evidence="8">Quinol/quinone metabolism; menaquinone biosynthesis; menaquinol from 1,4-dihydroxy-2-naphthoate: step 1/2.</text>
</comment>
<feature type="transmembrane region" description="Helical" evidence="8">
    <location>
        <begin position="225"/>
        <end position="242"/>
    </location>
</feature>
<name>A0A380TP38_9PAST</name>
<accession>A0A380TP38</accession>
<dbReference type="Proteomes" id="UP000254649">
    <property type="component" value="Unassembled WGS sequence"/>
</dbReference>
<dbReference type="UniPathway" id="UPA00079">
    <property type="reaction ID" value="UER00168"/>
</dbReference>
<feature type="transmembrane region" description="Helical" evidence="8">
    <location>
        <begin position="279"/>
        <end position="300"/>
    </location>
</feature>
<feature type="transmembrane region" description="Helical" evidence="8">
    <location>
        <begin position="147"/>
        <end position="169"/>
    </location>
</feature>
<gene>
    <name evidence="8 10" type="primary">menA</name>
    <name evidence="10" type="ORF">NCTC10801_00837</name>
</gene>
<dbReference type="Gene3D" id="1.10.357.140">
    <property type="entry name" value="UbiA prenyltransferase"/>
    <property type="match status" value="1"/>
</dbReference>
<feature type="transmembrane region" description="Helical" evidence="8">
    <location>
        <begin position="248"/>
        <end position="267"/>
    </location>
</feature>
<dbReference type="PANTHER" id="PTHR13929:SF0">
    <property type="entry name" value="UBIA PRENYLTRANSFERASE DOMAIN-CONTAINING PROTEIN 1"/>
    <property type="match status" value="1"/>
</dbReference>
<keyword evidence="7 8" id="KW-0472">Membrane</keyword>
<comment type="subcellular location">
    <subcellularLocation>
        <location evidence="8">Cell membrane</location>
        <topology evidence="8">Multi-pass membrane protein</topology>
    </subcellularLocation>
    <subcellularLocation>
        <location evidence="1">Membrane</location>
        <topology evidence="1">Multi-pass membrane protein</topology>
    </subcellularLocation>
</comment>
<evidence type="ECO:0000256" key="3">
    <source>
        <dbReference type="ARBA" id="ARBA00022475"/>
    </source>
</evidence>
<keyword evidence="3 8" id="KW-1003">Cell membrane</keyword>
<dbReference type="CDD" id="cd13962">
    <property type="entry name" value="PT_UbiA_UBIAD1"/>
    <property type="match status" value="1"/>
</dbReference>
<evidence type="ECO:0000313" key="11">
    <source>
        <dbReference type="Proteomes" id="UP000254649"/>
    </source>
</evidence>
<keyword evidence="6 8" id="KW-1133">Transmembrane helix</keyword>
<dbReference type="GO" id="GO:0042371">
    <property type="term" value="P:vitamin K biosynthetic process"/>
    <property type="evidence" value="ECO:0007669"/>
    <property type="project" value="TreeGrafter"/>
</dbReference>
<dbReference type="PANTHER" id="PTHR13929">
    <property type="entry name" value="1,4-DIHYDROXY-2-NAPHTHOATE OCTAPRENYLTRANSFERASE"/>
    <property type="match status" value="1"/>
</dbReference>
<keyword evidence="4 8" id="KW-0808">Transferase</keyword>
<evidence type="ECO:0000256" key="7">
    <source>
        <dbReference type="ARBA" id="ARBA00023136"/>
    </source>
</evidence>
<dbReference type="OrthoDB" id="9767568at2"/>